<dbReference type="EC" id="2.3.2.23" evidence="1"/>
<dbReference type="Pfam" id="PF23044">
    <property type="entry name" value="SH3-C_UBE2O"/>
    <property type="match status" value="1"/>
</dbReference>
<keyword evidence="4" id="KW-0833">Ubl conjugation pathway</keyword>
<dbReference type="AlphaFoldDB" id="A0A9P1EKM0"/>
<evidence type="ECO:0000313" key="8">
    <source>
        <dbReference type="EMBL" id="CAH9113763.1"/>
    </source>
</evidence>
<dbReference type="Pfam" id="PF00179">
    <property type="entry name" value="UQ_con"/>
    <property type="match status" value="1"/>
</dbReference>
<evidence type="ECO:0000256" key="5">
    <source>
        <dbReference type="ARBA" id="ARBA00022840"/>
    </source>
</evidence>
<dbReference type="InterPro" id="IPR057733">
    <property type="entry name" value="UBE2O-like_SH3-B"/>
</dbReference>
<dbReference type="PANTHER" id="PTHR46116">
    <property type="entry name" value="(E3-INDEPENDENT) E2 UBIQUITIN-CONJUGATING ENZYME"/>
    <property type="match status" value="1"/>
</dbReference>
<evidence type="ECO:0000256" key="4">
    <source>
        <dbReference type="ARBA" id="ARBA00022786"/>
    </source>
</evidence>
<accession>A0A9P1EKM0</accession>
<sequence length="877" mass="98088">MDLDISDIERFSESSSSENQDYGVKACSILSSLEDTLGRIDDFLSFERVFIQGDLVCLVQDEPSGQTGRVVNVDMIVDVEDIFGTKIRGVNSKKIQKIRSIMVGDYVVCGPWLGKVEKVIDRITVLFDDGFMSEFTTTGHEIITPISPDLLEDPHYPFYPGQRVRIHTRPVPPKSTKWLCYVTDVRNDKRYTGTVCSLDAGVVYVSWIGCVTNGREEASSPPHLQDSKNLTLLSCYSDAKWQVGDWCLLLDADDENSLHSSLWKRSQKVKKLVVIVRTKAKVDVQWQDGNTTFGLDADSLSPVNVVDSHDFWPDQFVLQKDICDDSGSPSLHRCGVVKCLDAKERTVTVKWTNFHSKELNNFDKEETVSAYELMDHPDYSFSLGNAVFRYCLGKSQTSQTWQESSNNLMHLSGDEMDQNSDYSSSIGIIVGFEDGNIKVNWANGSMGIVAPYELYCIDKYEDASMAIIPYGENLEQQNAGVNLHGGKQLSMPKGKDPVDFDGDGEICKKKLPLAMGSNSFSHAAIALFSSISSVLFSISLFGGYHHISQEGRRPEMLGKEPEGEKSEKVMEKKDDYQLKRDVGPLTCSKLPPESFSQFDIVNGCSDHHFVNTTGKDVTSSLVRPLFNKVKKGWVKRVQEEWNILQHDLPGGIYVCVYEERMDLLRAAIVGAPGTPYHDGMFFFDFCFPPEYPNEPPMVYYNSGGLRVNPNLYESGKVCLSLLNTWTGSENEVWNPKCSTALQVLLSLQALVLNEKPYFNEAGYDTQIGKAGGEKSSVNYNENAYLVTCKSMLYLLRNQPKHFEALVKEHFSRRGKHILLACKAYMDDTPVGAAGCGHLKSDQEHFKGSSKGFKILLAKIFPRLVEAFSENVLVPADS</sequence>
<evidence type="ECO:0000313" key="9">
    <source>
        <dbReference type="Proteomes" id="UP001152484"/>
    </source>
</evidence>
<proteinExistence type="predicted"/>
<keyword evidence="9" id="KW-1185">Reference proteome</keyword>
<keyword evidence="3" id="KW-0547">Nucleotide-binding</keyword>
<dbReference type="Pfam" id="PF23043">
    <property type="entry name" value="SH3-B_UBE2O"/>
    <property type="match status" value="1"/>
</dbReference>
<feature type="domain" description="UBC core" evidence="7">
    <location>
        <begin position="632"/>
        <end position="792"/>
    </location>
</feature>
<dbReference type="GO" id="GO:0005524">
    <property type="term" value="F:ATP binding"/>
    <property type="evidence" value="ECO:0007669"/>
    <property type="project" value="UniProtKB-KW"/>
</dbReference>
<dbReference type="InterPro" id="IPR000608">
    <property type="entry name" value="UBC"/>
</dbReference>
<dbReference type="InterPro" id="IPR057734">
    <property type="entry name" value="UBE2O-like_SH3-C"/>
</dbReference>
<dbReference type="InterPro" id="IPR057735">
    <property type="entry name" value="UBE2O-like_tSH3-B"/>
</dbReference>
<dbReference type="PROSITE" id="PS50127">
    <property type="entry name" value="UBC_2"/>
    <property type="match status" value="1"/>
</dbReference>
<dbReference type="PANTHER" id="PTHR46116:SF15">
    <property type="entry name" value="(E3-INDEPENDENT) E2 UBIQUITIN-CONJUGATING ENZYME"/>
    <property type="match status" value="1"/>
</dbReference>
<dbReference type="Pfam" id="PF23046">
    <property type="entry name" value="tSH3-B_UBE2O"/>
    <property type="match status" value="1"/>
</dbReference>
<gene>
    <name evidence="8" type="ORF">CEURO_LOCUS20150</name>
</gene>
<feature type="region of interest" description="Disordered" evidence="6">
    <location>
        <begin position="551"/>
        <end position="571"/>
    </location>
</feature>
<evidence type="ECO:0000256" key="1">
    <source>
        <dbReference type="ARBA" id="ARBA00012486"/>
    </source>
</evidence>
<dbReference type="SMART" id="SM00212">
    <property type="entry name" value="UBCc"/>
    <property type="match status" value="1"/>
</dbReference>
<dbReference type="CDD" id="cd23837">
    <property type="entry name" value="UBCc_UBE2O"/>
    <property type="match status" value="1"/>
</dbReference>
<evidence type="ECO:0000256" key="3">
    <source>
        <dbReference type="ARBA" id="ARBA00022741"/>
    </source>
</evidence>
<dbReference type="FunFam" id="3.10.110.10:FF:000028">
    <property type="entry name" value="Probable ubiquitin-conjugating enzyme E2 23"/>
    <property type="match status" value="1"/>
</dbReference>
<dbReference type="Proteomes" id="UP001152484">
    <property type="component" value="Unassembled WGS sequence"/>
</dbReference>
<comment type="caution">
    <text evidence="8">The sequence shown here is derived from an EMBL/GenBank/DDBJ whole genome shotgun (WGS) entry which is preliminary data.</text>
</comment>
<dbReference type="GO" id="GO:0061631">
    <property type="term" value="F:ubiquitin conjugating enzyme activity"/>
    <property type="evidence" value="ECO:0007669"/>
    <property type="project" value="UniProtKB-EC"/>
</dbReference>
<dbReference type="Gene3D" id="3.10.110.10">
    <property type="entry name" value="Ubiquitin Conjugating Enzyme"/>
    <property type="match status" value="1"/>
</dbReference>
<organism evidence="8 9">
    <name type="scientific">Cuscuta europaea</name>
    <name type="common">European dodder</name>
    <dbReference type="NCBI Taxonomy" id="41803"/>
    <lineage>
        <taxon>Eukaryota</taxon>
        <taxon>Viridiplantae</taxon>
        <taxon>Streptophyta</taxon>
        <taxon>Embryophyta</taxon>
        <taxon>Tracheophyta</taxon>
        <taxon>Spermatophyta</taxon>
        <taxon>Magnoliopsida</taxon>
        <taxon>eudicotyledons</taxon>
        <taxon>Gunneridae</taxon>
        <taxon>Pentapetalae</taxon>
        <taxon>asterids</taxon>
        <taxon>lamiids</taxon>
        <taxon>Solanales</taxon>
        <taxon>Convolvulaceae</taxon>
        <taxon>Cuscuteae</taxon>
        <taxon>Cuscuta</taxon>
        <taxon>Cuscuta subgen. Cuscuta</taxon>
    </lineage>
</organism>
<keyword evidence="2" id="KW-0808">Transferase</keyword>
<dbReference type="InterPro" id="IPR016135">
    <property type="entry name" value="UBQ-conjugating_enzyme/RWD"/>
</dbReference>
<name>A0A9P1EKM0_CUSEU</name>
<protein>
    <recommendedName>
        <fullName evidence="1">E2 ubiquitin-conjugating enzyme</fullName>
        <ecNumber evidence="1">2.3.2.23</ecNumber>
    </recommendedName>
</protein>
<dbReference type="SUPFAM" id="SSF54495">
    <property type="entry name" value="UBC-like"/>
    <property type="match status" value="1"/>
</dbReference>
<dbReference type="OrthoDB" id="47801at2759"/>
<reference evidence="8" key="1">
    <citation type="submission" date="2022-07" db="EMBL/GenBank/DDBJ databases">
        <authorList>
            <person name="Macas J."/>
            <person name="Novak P."/>
            <person name="Neumann P."/>
        </authorList>
    </citation>
    <scope>NUCLEOTIDE SEQUENCE</scope>
</reference>
<evidence type="ECO:0000259" key="7">
    <source>
        <dbReference type="PROSITE" id="PS50127"/>
    </source>
</evidence>
<evidence type="ECO:0000256" key="6">
    <source>
        <dbReference type="SAM" id="MobiDB-lite"/>
    </source>
</evidence>
<keyword evidence="5" id="KW-0067">ATP-binding</keyword>
<evidence type="ECO:0000256" key="2">
    <source>
        <dbReference type="ARBA" id="ARBA00022679"/>
    </source>
</evidence>
<dbReference type="EMBL" id="CAMAPE010000061">
    <property type="protein sequence ID" value="CAH9113763.1"/>
    <property type="molecule type" value="Genomic_DNA"/>
</dbReference>